<dbReference type="Gene3D" id="2.170.220.10">
    <property type="match status" value="1"/>
</dbReference>
<dbReference type="Pfam" id="PF01406">
    <property type="entry name" value="tRNA-synt_1e"/>
    <property type="match status" value="1"/>
</dbReference>
<feature type="binding site" evidence="15">
    <location>
        <position position="143"/>
    </location>
    <ligand>
        <name>Zn(2+)</name>
        <dbReference type="ChEBI" id="CHEBI:29105"/>
    </ligand>
</feature>
<evidence type="ECO:0000256" key="12">
    <source>
        <dbReference type="ARBA" id="ARBA00022917"/>
    </source>
</evidence>
<dbReference type="Gene3D" id="2.40.50.140">
    <property type="entry name" value="Nucleic acid-binding proteins"/>
    <property type="match status" value="1"/>
</dbReference>
<feature type="binding site" evidence="15">
    <location>
        <position position="146"/>
    </location>
    <ligand>
        <name>Zn(2+)</name>
        <dbReference type="ChEBI" id="CHEBI:29105"/>
    </ligand>
</feature>
<protein>
    <recommendedName>
        <fullName evidence="15">Methionine--tRNA ligase</fullName>
        <ecNumber evidence="15">6.1.1.10</ecNumber>
    </recommendedName>
    <alternativeName>
        <fullName evidence="15">Methionyl-tRNA synthetase</fullName>
        <shortName evidence="15">MetRS</shortName>
    </alternativeName>
</protein>
<evidence type="ECO:0000256" key="2">
    <source>
        <dbReference type="ARBA" id="ARBA00004496"/>
    </source>
</evidence>
<keyword evidence="10 15" id="KW-0067">ATP-binding</keyword>
<dbReference type="SUPFAM" id="SSF52374">
    <property type="entry name" value="Nucleotidylyl transferase"/>
    <property type="match status" value="1"/>
</dbReference>
<keyword evidence="6 15" id="KW-0436">Ligase</keyword>
<evidence type="ECO:0000256" key="16">
    <source>
        <dbReference type="SAM" id="MobiDB-lite"/>
    </source>
</evidence>
<keyword evidence="9 15" id="KW-0862">Zinc</keyword>
<dbReference type="InterPro" id="IPR014729">
    <property type="entry name" value="Rossmann-like_a/b/a_fold"/>
</dbReference>
<dbReference type="AlphaFoldDB" id="A0A4P7UH91"/>
<comment type="catalytic activity">
    <reaction evidence="14 15">
        <text>tRNA(Met) + L-methionine + ATP = L-methionyl-tRNA(Met) + AMP + diphosphate</text>
        <dbReference type="Rhea" id="RHEA:13481"/>
        <dbReference type="Rhea" id="RHEA-COMP:9667"/>
        <dbReference type="Rhea" id="RHEA-COMP:9698"/>
        <dbReference type="ChEBI" id="CHEBI:30616"/>
        <dbReference type="ChEBI" id="CHEBI:33019"/>
        <dbReference type="ChEBI" id="CHEBI:57844"/>
        <dbReference type="ChEBI" id="CHEBI:78442"/>
        <dbReference type="ChEBI" id="CHEBI:78530"/>
        <dbReference type="ChEBI" id="CHEBI:456215"/>
        <dbReference type="EC" id="6.1.1.10"/>
    </reaction>
</comment>
<evidence type="ECO:0000256" key="15">
    <source>
        <dbReference type="HAMAP-Rule" id="MF_01228"/>
    </source>
</evidence>
<comment type="function">
    <text evidence="1 15">Is required not only for elongation of protein synthesis but also for the initiation of all mRNA translation through initiator tRNA(fMet) aminoacylation.</text>
</comment>
<keyword evidence="8 15" id="KW-0547">Nucleotide-binding</keyword>
<evidence type="ECO:0000256" key="10">
    <source>
        <dbReference type="ARBA" id="ARBA00022840"/>
    </source>
</evidence>
<proteinExistence type="inferred from homology"/>
<dbReference type="InterPro" id="IPR014758">
    <property type="entry name" value="Met-tRNA_synth"/>
</dbReference>
<comment type="cofactor">
    <cofactor evidence="15">
        <name>Zn(2+)</name>
        <dbReference type="ChEBI" id="CHEBI:29105"/>
    </cofactor>
    <text evidence="15">Binds 1 zinc ion per subunit.</text>
</comment>
<dbReference type="InterPro" id="IPR033911">
    <property type="entry name" value="MetRS_core"/>
</dbReference>
<organism evidence="18 19">
    <name type="scientific">Desulfovibrio desulfuricans</name>
    <dbReference type="NCBI Taxonomy" id="876"/>
    <lineage>
        <taxon>Bacteria</taxon>
        <taxon>Pseudomonadati</taxon>
        <taxon>Thermodesulfobacteriota</taxon>
        <taxon>Desulfovibrionia</taxon>
        <taxon>Desulfovibrionales</taxon>
        <taxon>Desulfovibrionaceae</taxon>
        <taxon>Desulfovibrio</taxon>
    </lineage>
</organism>
<dbReference type="PROSITE" id="PS50886">
    <property type="entry name" value="TRBD"/>
    <property type="match status" value="1"/>
</dbReference>
<dbReference type="Gene3D" id="1.10.730.10">
    <property type="entry name" value="Isoleucyl-tRNA Synthetase, Domain 1"/>
    <property type="match status" value="1"/>
</dbReference>
<comment type="subunit">
    <text evidence="3 15">Homodimer.</text>
</comment>
<dbReference type="InterPro" id="IPR041872">
    <property type="entry name" value="Anticodon_Met"/>
</dbReference>
<dbReference type="CDD" id="cd07957">
    <property type="entry name" value="Anticodon_Ia_Met"/>
    <property type="match status" value="1"/>
</dbReference>
<dbReference type="InterPro" id="IPR009080">
    <property type="entry name" value="tRNAsynth_Ia_anticodon-bd"/>
</dbReference>
<dbReference type="InterPro" id="IPR023457">
    <property type="entry name" value="Met-tRNA_synth_2"/>
</dbReference>
<dbReference type="CDD" id="cd00814">
    <property type="entry name" value="MetRS_core"/>
    <property type="match status" value="1"/>
</dbReference>
<dbReference type="NCBIfam" id="NF008900">
    <property type="entry name" value="PRK12267.1"/>
    <property type="match status" value="1"/>
</dbReference>
<evidence type="ECO:0000256" key="4">
    <source>
        <dbReference type="ARBA" id="ARBA00022490"/>
    </source>
</evidence>
<dbReference type="EC" id="6.1.1.10" evidence="15"/>
<dbReference type="InterPro" id="IPR012340">
    <property type="entry name" value="NA-bd_OB-fold"/>
</dbReference>
<dbReference type="FunFam" id="2.170.220.10:FF:000003">
    <property type="entry name" value="Methionine--tRNA ligase"/>
    <property type="match status" value="1"/>
</dbReference>
<dbReference type="SUPFAM" id="SSF47323">
    <property type="entry name" value="Anticodon-binding domain of a subclass of class I aminoacyl-tRNA synthetases"/>
    <property type="match status" value="1"/>
</dbReference>
<comment type="similarity">
    <text evidence="15">Belongs to the class-I aminoacyl-tRNA synthetase family. MetG type 2A subfamily.</text>
</comment>
<dbReference type="InterPro" id="IPR032678">
    <property type="entry name" value="tRNA-synt_1_cat_dom"/>
</dbReference>
<dbReference type="GO" id="GO:0046872">
    <property type="term" value="F:metal ion binding"/>
    <property type="evidence" value="ECO:0007669"/>
    <property type="project" value="UniProtKB-KW"/>
</dbReference>
<dbReference type="RefSeq" id="WP_136399731.1">
    <property type="nucleotide sequence ID" value="NZ_CP036295.1"/>
</dbReference>
<dbReference type="SUPFAM" id="SSF50249">
    <property type="entry name" value="Nucleic acid-binding proteins"/>
    <property type="match status" value="1"/>
</dbReference>
<dbReference type="GO" id="GO:0000049">
    <property type="term" value="F:tRNA binding"/>
    <property type="evidence" value="ECO:0007669"/>
    <property type="project" value="UniProtKB-UniRule"/>
</dbReference>
<dbReference type="GO" id="GO:0005524">
    <property type="term" value="F:ATP binding"/>
    <property type="evidence" value="ECO:0007669"/>
    <property type="project" value="UniProtKB-UniRule"/>
</dbReference>
<dbReference type="Pfam" id="PF19303">
    <property type="entry name" value="Anticodon_3"/>
    <property type="match status" value="1"/>
</dbReference>
<feature type="domain" description="TRNA-binding" evidence="17">
    <location>
        <begin position="577"/>
        <end position="678"/>
    </location>
</feature>
<dbReference type="CDD" id="cd02800">
    <property type="entry name" value="tRNA_bind_EcMetRS_like"/>
    <property type="match status" value="1"/>
</dbReference>
<dbReference type="Pfam" id="PF09334">
    <property type="entry name" value="tRNA-synt_1g"/>
    <property type="match status" value="1"/>
</dbReference>
<evidence type="ECO:0000256" key="7">
    <source>
        <dbReference type="ARBA" id="ARBA00022723"/>
    </source>
</evidence>
<evidence type="ECO:0000313" key="18">
    <source>
        <dbReference type="EMBL" id="QCC85576.1"/>
    </source>
</evidence>
<evidence type="ECO:0000256" key="14">
    <source>
        <dbReference type="ARBA" id="ARBA00047364"/>
    </source>
</evidence>
<dbReference type="OrthoDB" id="9810191at2"/>
<name>A0A4P7UH91_DESDE</name>
<dbReference type="GO" id="GO:0006431">
    <property type="term" value="P:methionyl-tRNA aminoacylation"/>
    <property type="evidence" value="ECO:0007669"/>
    <property type="project" value="UniProtKB-UniRule"/>
</dbReference>
<evidence type="ECO:0000256" key="8">
    <source>
        <dbReference type="ARBA" id="ARBA00022741"/>
    </source>
</evidence>
<dbReference type="Gene3D" id="3.40.50.620">
    <property type="entry name" value="HUPs"/>
    <property type="match status" value="1"/>
</dbReference>
<comment type="caution">
    <text evidence="15">Lacks conserved residue(s) required for the propagation of feature annotation.</text>
</comment>
<gene>
    <name evidence="15 18" type="primary">metG</name>
    <name evidence="18" type="ORF">DDIC_06730</name>
</gene>
<reference evidence="18 19" key="1">
    <citation type="submission" date="2019-02" db="EMBL/GenBank/DDBJ databases">
        <title>Complete Genome Sequence of Desulfovibrio desulfuricans IC1, a Sulfonate Utilizing Anaerobe.</title>
        <authorList>
            <person name="Day L.A."/>
            <person name="De Leon K.B."/>
            <person name="Wall J.D."/>
        </authorList>
    </citation>
    <scope>NUCLEOTIDE SEQUENCE [LARGE SCALE GENOMIC DNA]</scope>
    <source>
        <strain evidence="18 19">IC1</strain>
    </source>
</reference>
<accession>A0A4P7UH91</accession>
<dbReference type="PRINTS" id="PR01041">
    <property type="entry name" value="TRNASYNTHMET"/>
</dbReference>
<dbReference type="Pfam" id="PF01588">
    <property type="entry name" value="tRNA_bind"/>
    <property type="match status" value="1"/>
</dbReference>
<dbReference type="InterPro" id="IPR004495">
    <property type="entry name" value="Met-tRNA-synth_bsu_C"/>
</dbReference>
<dbReference type="GO" id="GO:0005737">
    <property type="term" value="C:cytoplasm"/>
    <property type="evidence" value="ECO:0007669"/>
    <property type="project" value="UniProtKB-SubCell"/>
</dbReference>
<evidence type="ECO:0000256" key="1">
    <source>
        <dbReference type="ARBA" id="ARBA00003314"/>
    </source>
</evidence>
<dbReference type="HAMAP" id="MF_01228">
    <property type="entry name" value="Met_tRNA_synth_type2"/>
    <property type="match status" value="1"/>
</dbReference>
<dbReference type="PANTHER" id="PTHR43326:SF1">
    <property type="entry name" value="METHIONINE--TRNA LIGASE, MITOCHONDRIAL"/>
    <property type="match status" value="1"/>
</dbReference>
<feature type="region of interest" description="Disordered" evidence="16">
    <location>
        <begin position="518"/>
        <end position="555"/>
    </location>
</feature>
<dbReference type="InterPro" id="IPR002547">
    <property type="entry name" value="tRNA-bd_dom"/>
</dbReference>
<evidence type="ECO:0000256" key="13">
    <source>
        <dbReference type="ARBA" id="ARBA00023146"/>
    </source>
</evidence>
<evidence type="ECO:0000256" key="5">
    <source>
        <dbReference type="ARBA" id="ARBA00022555"/>
    </source>
</evidence>
<dbReference type="NCBIfam" id="TIGR00399">
    <property type="entry name" value="metG_C_term"/>
    <property type="match status" value="1"/>
</dbReference>
<keyword evidence="4 15" id="KW-0963">Cytoplasm</keyword>
<dbReference type="InterPro" id="IPR015413">
    <property type="entry name" value="Methionyl/Leucyl_tRNA_Synth"/>
</dbReference>
<evidence type="ECO:0000256" key="9">
    <source>
        <dbReference type="ARBA" id="ARBA00022833"/>
    </source>
</evidence>
<keyword evidence="12 15" id="KW-0648">Protein biosynthesis</keyword>
<sequence>MNSFFITTPIYYVNAKPHLGHAYTTVVADTMARYHKLIGEETMFLTGTDEHGDKIVQAAEKEGKTPKEFVDAISARFRALWPQLDVDNDRFVRTTDPQHIKAVQSFLQKVYDAGDIYFGEFGGHYCYGCERFYTEKELENGLCPQHLTKPEFISEKNYFFRMSKYLPWLKEHIEANPSFIRPERYRSEVLAMLESGALEDLCISRPKSRLTWGIELPFDKDYVCYVWFDALLNYISALNWPDGGDFKKFWPGEHLVAKDILKPHAVFWSTMLKSAGLPLYEHLNVHGYWLVRDTKMSKSLGNVVEPSDMAQRFGPDAFRYFLLREMHFGSDASFSEEALVGRINADLANDLGNLFSRVLSMTAKYFGSRVPMPKPLQDDDKAIAELCANSMRNFVQLFGNVQFAQGLESLWELVRALNKYVDTQAPWTLYKQGNMERLATVMYVMLAAMRKTALCLWPVMPVASGKMLTQLGQQVHETMPPVPNIEDEIAHFEGLEPGTQVAEGSNLFPRIEVKKEGAQEVKGQTKEQKAQKKNQDKAQDSAQCKAQEKSAPSETASVVAADGQAASIVKPNVEFEQFKALDLRVGTVKTAEKHPNADRILRLEIDFGEGEPRQILSGLAEHYAPEDIVGKKVCAVLNLAPRKIRGLVSHGMVLTAGTDNALGLLAVDRDVPDGSEIA</sequence>
<dbReference type="FunFam" id="2.40.50.140:FF:000042">
    <property type="entry name" value="Methionine--tRNA ligase"/>
    <property type="match status" value="1"/>
</dbReference>
<keyword evidence="5 15" id="KW-0820">tRNA-binding</keyword>
<comment type="subcellular location">
    <subcellularLocation>
        <location evidence="2 15">Cytoplasm</location>
    </subcellularLocation>
</comment>
<dbReference type="EMBL" id="CP036295">
    <property type="protein sequence ID" value="QCC85576.1"/>
    <property type="molecule type" value="Genomic_DNA"/>
</dbReference>
<dbReference type="NCBIfam" id="TIGR00398">
    <property type="entry name" value="metG"/>
    <property type="match status" value="1"/>
</dbReference>
<dbReference type="Proteomes" id="UP000297065">
    <property type="component" value="Chromosome"/>
</dbReference>
<evidence type="ECO:0000313" key="19">
    <source>
        <dbReference type="Proteomes" id="UP000297065"/>
    </source>
</evidence>
<feature type="short sequence motif" description="'HIGH' region" evidence="15">
    <location>
        <begin position="11"/>
        <end position="21"/>
    </location>
</feature>
<feature type="binding site" evidence="15">
    <location>
        <position position="126"/>
    </location>
    <ligand>
        <name>Zn(2+)</name>
        <dbReference type="ChEBI" id="CHEBI:29105"/>
    </ligand>
</feature>
<dbReference type="PANTHER" id="PTHR43326">
    <property type="entry name" value="METHIONYL-TRNA SYNTHETASE"/>
    <property type="match status" value="1"/>
</dbReference>
<feature type="short sequence motif" description="'KMSKS' region" evidence="15">
    <location>
        <begin position="295"/>
        <end position="299"/>
    </location>
</feature>
<evidence type="ECO:0000259" key="17">
    <source>
        <dbReference type="PROSITE" id="PS50886"/>
    </source>
</evidence>
<keyword evidence="13 15" id="KW-0030">Aminoacyl-tRNA synthetase</keyword>
<evidence type="ECO:0000256" key="11">
    <source>
        <dbReference type="ARBA" id="ARBA00022884"/>
    </source>
</evidence>
<keyword evidence="11 15" id="KW-0694">RNA-binding</keyword>
<evidence type="ECO:0000256" key="6">
    <source>
        <dbReference type="ARBA" id="ARBA00022598"/>
    </source>
</evidence>
<dbReference type="GO" id="GO:0004825">
    <property type="term" value="F:methionine-tRNA ligase activity"/>
    <property type="evidence" value="ECO:0007669"/>
    <property type="project" value="UniProtKB-UniRule"/>
</dbReference>
<keyword evidence="7 15" id="KW-0479">Metal-binding</keyword>
<evidence type="ECO:0000256" key="3">
    <source>
        <dbReference type="ARBA" id="ARBA00011738"/>
    </source>
</evidence>
<feature type="binding site" evidence="15">
    <location>
        <position position="129"/>
    </location>
    <ligand>
        <name>Zn(2+)</name>
        <dbReference type="ChEBI" id="CHEBI:29105"/>
    </ligand>
</feature>
<feature type="compositionally biased region" description="Basic and acidic residues" evidence="16">
    <location>
        <begin position="518"/>
        <end position="539"/>
    </location>
</feature>